<feature type="transmembrane region" description="Helical" evidence="1">
    <location>
        <begin position="121"/>
        <end position="137"/>
    </location>
</feature>
<feature type="transmembrane region" description="Helical" evidence="1">
    <location>
        <begin position="377"/>
        <end position="400"/>
    </location>
</feature>
<sequence length="927" mass="101215">MPLWRPARERDADAPATVRETAIDPSAPIGELTTSIAIIEPSAPPASEIETRDGFAKRDTRYVSSAESFERGDLTPLSLAETCWVLAATCALTASYVVAFSSVIGFGSTTFRVLRRDQKENVLLAVSAVIALMLYVTDASHWRGARTRLARDVFVGVAAILAALSLGLSAYRYPQAPPTLYLVVSPLVYSYMRTKVFAHRSLSSYLSAIARSLYACAGIVVMCFFVEASRVNAWWSTSLELKYRDAIGCDLDLSTDCLSAYIMWFSPCLAALASLIFATFCALLASSMRSNDKQNVLNFTIKAFGCGLIFVFLGIWVAVSIAGGAKPLSSILVTFSMAALVVLSGALVATIGLDTITSKVTSVPLFASIMNAVTEKYANVFKAILISTPLTFAFALYLVLSIVNQRVRAMFGTAPSETSDSRWFTAKVAKQLQELRDWKWSRIMINVHYWIAVVLAFQVIAGSFTIVFLSYLRVQLAAIPIALVYFIFALVGLAMFLIPIIPGLPVYLTGGIILTDKPLVNALGGGSRGYVWACFWAVVLCFVIKLLAVVMQQKGIGERLGNRVWIRSMVNVNSTTMRSIRYLLTRPGLNFPKVAILVGGPDWPTSVTTGILRLSVREMLIGTLPVFFLIAPTTLAGAFMLKASHAANASGIDTLCRETAVSSLATDDTSAWTSIADIGLLCTGLAQGLGLVSAAYYIEKTAVEAREALDDIPYDEEVLEVEREEAHRNELLRAILQWDELSKTSRRALLASTLIVIAAFWGIMFGPFFLGEEAIVREYLLTDCVSTRLNGKAWNIMTSLGWALLAVVCASLFVVSRVNANAKYDVDAIIADEEAFMKELEGTPKRVWDKCPNHDEAINEEKFRERIAAALTTMSRSQIKRVDETMTERELAPFSDETKKFILESIESALSARNKASETNAGAAPSA</sequence>
<dbReference type="OMA" id="WSRIMIN"/>
<feature type="transmembrane region" description="Helical" evidence="1">
    <location>
        <begin position="796"/>
        <end position="815"/>
    </location>
</feature>
<protein>
    <submittedName>
        <fullName evidence="2">Uncharacterized protein</fullName>
    </submittedName>
</protein>
<gene>
    <name evidence="2" type="ORF">OSTLU_31990</name>
</gene>
<accession>A4RYD5</accession>
<feature type="transmembrane region" description="Helical" evidence="1">
    <location>
        <begin position="149"/>
        <end position="170"/>
    </location>
</feature>
<dbReference type="HOGENOM" id="CLU_016635_0_0_1"/>
<feature type="transmembrane region" description="Helical" evidence="1">
    <location>
        <begin position="84"/>
        <end position="109"/>
    </location>
</feature>
<dbReference type="eggNOG" id="ENOG502RYKC">
    <property type="taxonomic scope" value="Eukaryota"/>
</dbReference>
<evidence type="ECO:0000256" key="1">
    <source>
        <dbReference type="SAM" id="Phobius"/>
    </source>
</evidence>
<keyword evidence="1" id="KW-0472">Membrane</keyword>
<feature type="transmembrane region" description="Helical" evidence="1">
    <location>
        <begin position="678"/>
        <end position="698"/>
    </location>
</feature>
<keyword evidence="3" id="KW-1185">Reference proteome</keyword>
<reference evidence="2 3" key="1">
    <citation type="journal article" date="2007" name="Proc. Natl. Acad. Sci. U.S.A.">
        <title>The tiny eukaryote Ostreococcus provides genomic insights into the paradox of plankton speciation.</title>
        <authorList>
            <person name="Palenik B."/>
            <person name="Grimwood J."/>
            <person name="Aerts A."/>
            <person name="Rouze P."/>
            <person name="Salamov A."/>
            <person name="Putnam N."/>
            <person name="Dupont C."/>
            <person name="Jorgensen R."/>
            <person name="Derelle E."/>
            <person name="Rombauts S."/>
            <person name="Zhou K."/>
            <person name="Otillar R."/>
            <person name="Merchant S.S."/>
            <person name="Podell S."/>
            <person name="Gaasterland T."/>
            <person name="Napoli C."/>
            <person name="Gendler K."/>
            <person name="Manuell A."/>
            <person name="Tai V."/>
            <person name="Vallon O."/>
            <person name="Piganeau G."/>
            <person name="Jancek S."/>
            <person name="Heijde M."/>
            <person name="Jabbari K."/>
            <person name="Bowler C."/>
            <person name="Lohr M."/>
            <person name="Robbens S."/>
            <person name="Werner G."/>
            <person name="Dubchak I."/>
            <person name="Pazour G.J."/>
            <person name="Ren Q."/>
            <person name="Paulsen I."/>
            <person name="Delwiche C."/>
            <person name="Schmutz J."/>
            <person name="Rokhsar D."/>
            <person name="Van de Peer Y."/>
            <person name="Moreau H."/>
            <person name="Grigoriev I.V."/>
        </authorList>
    </citation>
    <scope>NUCLEOTIDE SEQUENCE [LARGE SCALE GENOMIC DNA]</scope>
    <source>
        <strain evidence="2 3">CCE9901</strain>
    </source>
</reference>
<feature type="transmembrane region" description="Helical" evidence="1">
    <location>
        <begin position="619"/>
        <end position="641"/>
    </location>
</feature>
<dbReference type="EMBL" id="CP000586">
    <property type="protein sequence ID" value="ABO96444.1"/>
    <property type="molecule type" value="Genomic_DNA"/>
</dbReference>
<feature type="transmembrane region" description="Helical" evidence="1">
    <location>
        <begin position="261"/>
        <end position="284"/>
    </location>
</feature>
<keyword evidence="1" id="KW-1133">Transmembrane helix</keyword>
<feature type="transmembrane region" description="Helical" evidence="1">
    <location>
        <begin position="213"/>
        <end position="235"/>
    </location>
</feature>
<evidence type="ECO:0000313" key="3">
    <source>
        <dbReference type="Proteomes" id="UP000001568"/>
    </source>
</evidence>
<dbReference type="AlphaFoldDB" id="A4RYD5"/>
<feature type="transmembrane region" description="Helical" evidence="1">
    <location>
        <begin position="331"/>
        <end position="356"/>
    </location>
</feature>
<dbReference type="Gramene" id="ABO96444">
    <property type="protein sequence ID" value="ABO96444"/>
    <property type="gene ID" value="OSTLU_31990"/>
</dbReference>
<feature type="transmembrane region" description="Helical" evidence="1">
    <location>
        <begin position="529"/>
        <end position="550"/>
    </location>
</feature>
<proteinExistence type="predicted"/>
<feature type="transmembrane region" description="Helical" evidence="1">
    <location>
        <begin position="483"/>
        <end position="509"/>
    </location>
</feature>
<dbReference type="RefSeq" id="XP_001418151.1">
    <property type="nucleotide sequence ID" value="XM_001418114.1"/>
</dbReference>
<dbReference type="OrthoDB" id="496764at2759"/>
<feature type="transmembrane region" description="Helical" evidence="1">
    <location>
        <begin position="447"/>
        <end position="471"/>
    </location>
</feature>
<organism evidence="2 3">
    <name type="scientific">Ostreococcus lucimarinus (strain CCE9901)</name>
    <dbReference type="NCBI Taxonomy" id="436017"/>
    <lineage>
        <taxon>Eukaryota</taxon>
        <taxon>Viridiplantae</taxon>
        <taxon>Chlorophyta</taxon>
        <taxon>Mamiellophyceae</taxon>
        <taxon>Mamiellales</taxon>
        <taxon>Bathycoccaceae</taxon>
        <taxon>Ostreococcus</taxon>
    </lineage>
</organism>
<name>A4RYD5_OSTLU</name>
<dbReference type="KEGG" id="olu:OSTLU_31990"/>
<feature type="transmembrane region" description="Helical" evidence="1">
    <location>
        <begin position="748"/>
        <end position="770"/>
    </location>
</feature>
<feature type="transmembrane region" description="Helical" evidence="1">
    <location>
        <begin position="296"/>
        <end position="319"/>
    </location>
</feature>
<keyword evidence="1" id="KW-0812">Transmembrane</keyword>
<evidence type="ECO:0000313" key="2">
    <source>
        <dbReference type="EMBL" id="ABO96444.1"/>
    </source>
</evidence>
<dbReference type="Proteomes" id="UP000001568">
    <property type="component" value="Chromosome 6"/>
</dbReference>
<dbReference type="GeneID" id="5002398"/>